<organism evidence="2 3">
    <name type="scientific">Saccoglossus kowalevskii</name>
    <name type="common">Acorn worm</name>
    <dbReference type="NCBI Taxonomy" id="10224"/>
    <lineage>
        <taxon>Eukaryota</taxon>
        <taxon>Metazoa</taxon>
        <taxon>Hemichordata</taxon>
        <taxon>Enteropneusta</taxon>
        <taxon>Harrimaniidae</taxon>
        <taxon>Saccoglossus</taxon>
    </lineage>
</organism>
<sequence>MFVRKNRLKTTPETTNSSNTQPHPTRKTVALPKIELQTFSGNVLEWASFFDIFKSSIHSDTTLDNIQKFVYLRSMLKDEAARTVGGLTLTDANYSHAIELLEERYGQKHQIIDAHMTALLNLSKPVDDANIWKAMTVLSSLISCFGVHSS</sequence>
<feature type="region of interest" description="Disordered" evidence="1">
    <location>
        <begin position="1"/>
        <end position="26"/>
    </location>
</feature>
<dbReference type="Proteomes" id="UP000694865">
    <property type="component" value="Unplaced"/>
</dbReference>
<evidence type="ECO:0000313" key="2">
    <source>
        <dbReference type="Proteomes" id="UP000694865"/>
    </source>
</evidence>
<keyword evidence="2" id="KW-1185">Reference proteome</keyword>
<evidence type="ECO:0000313" key="3">
    <source>
        <dbReference type="RefSeq" id="XP_006821838.1"/>
    </source>
</evidence>
<dbReference type="InterPro" id="IPR005312">
    <property type="entry name" value="DUF1759"/>
</dbReference>
<evidence type="ECO:0000256" key="1">
    <source>
        <dbReference type="SAM" id="MobiDB-lite"/>
    </source>
</evidence>
<proteinExistence type="predicted"/>
<dbReference type="GeneID" id="102810324"/>
<feature type="compositionally biased region" description="Polar residues" evidence="1">
    <location>
        <begin position="9"/>
        <end position="23"/>
    </location>
</feature>
<accession>A0ABM0MP97</accession>
<dbReference type="PANTHER" id="PTHR22954">
    <property type="entry name" value="RETROVIRAL PROTEASE-RELATED"/>
    <property type="match status" value="1"/>
</dbReference>
<protein>
    <submittedName>
        <fullName evidence="3">Uncharacterized protein LOC102810324</fullName>
    </submittedName>
</protein>
<name>A0ABM0MP97_SACKO</name>
<dbReference type="PANTHER" id="PTHR22954:SF3">
    <property type="entry name" value="PROTEIN CBG08539"/>
    <property type="match status" value="1"/>
</dbReference>
<dbReference type="RefSeq" id="XP_006821838.1">
    <property type="nucleotide sequence ID" value="XM_006821775.1"/>
</dbReference>
<gene>
    <name evidence="3" type="primary">LOC102810324</name>
</gene>
<reference evidence="3" key="1">
    <citation type="submission" date="2025-08" db="UniProtKB">
        <authorList>
            <consortium name="RefSeq"/>
        </authorList>
    </citation>
    <scope>IDENTIFICATION</scope>
    <source>
        <tissue evidence="3">Testes</tissue>
    </source>
</reference>
<dbReference type="Pfam" id="PF03564">
    <property type="entry name" value="DUF1759"/>
    <property type="match status" value="1"/>
</dbReference>